<proteinExistence type="predicted"/>
<accession>A0AAN9PVY1</accession>
<reference evidence="1 2" key="1">
    <citation type="submission" date="2024-01" db="EMBL/GenBank/DDBJ databases">
        <title>The genomes of 5 underutilized Papilionoideae crops provide insights into root nodulation and disease resistance.</title>
        <authorList>
            <person name="Yuan L."/>
        </authorList>
    </citation>
    <scope>NUCLEOTIDE SEQUENCE [LARGE SCALE GENOMIC DNA]</scope>
    <source>
        <strain evidence="1">LY-2023</strain>
        <tissue evidence="1">Leaf</tissue>
    </source>
</reference>
<keyword evidence="2" id="KW-1185">Reference proteome</keyword>
<gene>
    <name evidence="1" type="ORF">RJT34_10337</name>
</gene>
<dbReference type="AlphaFoldDB" id="A0AAN9PVY1"/>
<organism evidence="1 2">
    <name type="scientific">Clitoria ternatea</name>
    <name type="common">Butterfly pea</name>
    <dbReference type="NCBI Taxonomy" id="43366"/>
    <lineage>
        <taxon>Eukaryota</taxon>
        <taxon>Viridiplantae</taxon>
        <taxon>Streptophyta</taxon>
        <taxon>Embryophyta</taxon>
        <taxon>Tracheophyta</taxon>
        <taxon>Spermatophyta</taxon>
        <taxon>Magnoliopsida</taxon>
        <taxon>eudicotyledons</taxon>
        <taxon>Gunneridae</taxon>
        <taxon>Pentapetalae</taxon>
        <taxon>rosids</taxon>
        <taxon>fabids</taxon>
        <taxon>Fabales</taxon>
        <taxon>Fabaceae</taxon>
        <taxon>Papilionoideae</taxon>
        <taxon>50 kb inversion clade</taxon>
        <taxon>NPAAA clade</taxon>
        <taxon>indigoferoid/millettioid clade</taxon>
        <taxon>Phaseoleae</taxon>
        <taxon>Clitoria</taxon>
    </lineage>
</organism>
<dbReference type="EMBL" id="JAYKXN010000002">
    <property type="protein sequence ID" value="KAK7311884.1"/>
    <property type="molecule type" value="Genomic_DNA"/>
</dbReference>
<dbReference type="Proteomes" id="UP001359559">
    <property type="component" value="Unassembled WGS sequence"/>
</dbReference>
<protein>
    <submittedName>
        <fullName evidence="1">Uncharacterized protein</fullName>
    </submittedName>
</protein>
<evidence type="ECO:0000313" key="2">
    <source>
        <dbReference type="Proteomes" id="UP001359559"/>
    </source>
</evidence>
<comment type="caution">
    <text evidence="1">The sequence shown here is derived from an EMBL/GenBank/DDBJ whole genome shotgun (WGS) entry which is preliminary data.</text>
</comment>
<evidence type="ECO:0000313" key="1">
    <source>
        <dbReference type="EMBL" id="KAK7311884.1"/>
    </source>
</evidence>
<name>A0AAN9PVY1_CLITE</name>
<sequence length="133" mass="14432">MSNLPIHLELNSYKSLSLKHVGNDMIQLGKDAIKKGIRVNKNIFVAISDKLGEGLGKNGGKDGNSRVMEIDVLDAIVDGLPKVKGELCGLNEVENVLVVDNGGWGSNDIFNNNFGDNNGVTTINRLLENLKRM</sequence>